<dbReference type="AlphaFoldDB" id="A0A9Q9EJM9"/>
<keyword evidence="3" id="KW-1185">Reference proteome</keyword>
<organism evidence="2 3">
    <name type="scientific">Septoria linicola</name>
    <dbReference type="NCBI Taxonomy" id="215465"/>
    <lineage>
        <taxon>Eukaryota</taxon>
        <taxon>Fungi</taxon>
        <taxon>Dikarya</taxon>
        <taxon>Ascomycota</taxon>
        <taxon>Pezizomycotina</taxon>
        <taxon>Dothideomycetes</taxon>
        <taxon>Dothideomycetidae</taxon>
        <taxon>Mycosphaerellales</taxon>
        <taxon>Mycosphaerellaceae</taxon>
        <taxon>Septoria</taxon>
    </lineage>
</organism>
<accession>A0A9Q9EJM9</accession>
<dbReference type="EMBL" id="CP099421">
    <property type="protein sequence ID" value="USW52352.1"/>
    <property type="molecule type" value="Genomic_DNA"/>
</dbReference>
<protein>
    <recommendedName>
        <fullName evidence="4">Ca2+-modulated nonselective cation channel polycystin</fullName>
    </recommendedName>
</protein>
<gene>
    <name evidence="2" type="ORF">Slin15195_G056710</name>
</gene>
<dbReference type="OrthoDB" id="3644474at2759"/>
<sequence>MLTSTILAGLLAITASAAPNNAQKRSLSVYSTVDHITKYKPSTLCTGGALSTKSRTKAKTITSTITTCTAPTTVTTTVTPDAVTVGSCGNATELADSKLRARQNAACTTTTTVLPSIATVFTGEYNGTVAKRTASPVDRRSPALLPGLVHRLGQSALVDQKPFEVDCFHKITTYVYVTTTVAEQAITETVTAATPTTCLPQQPGKALLVTGPASISTTLTAPPLDDAIPAGGVCTVTESASSTTTQHLKCAPTNLISEVGGKGIGQTQGNESNTRGLAPGSDPSACCQLCVDTEGCAASEDDPKAGNCFLWYTEPMCGLGFKYSDNNQNIAPGAGFLVQTGCGYIEATEAPIFE</sequence>
<proteinExistence type="predicted"/>
<feature type="signal peptide" evidence="1">
    <location>
        <begin position="1"/>
        <end position="17"/>
    </location>
</feature>
<evidence type="ECO:0000313" key="3">
    <source>
        <dbReference type="Proteomes" id="UP001056384"/>
    </source>
</evidence>
<evidence type="ECO:0000313" key="2">
    <source>
        <dbReference type="EMBL" id="USW52352.1"/>
    </source>
</evidence>
<name>A0A9Q9EJM9_9PEZI</name>
<keyword evidence="1" id="KW-0732">Signal</keyword>
<dbReference type="Proteomes" id="UP001056384">
    <property type="component" value="Chromosome 4"/>
</dbReference>
<evidence type="ECO:0008006" key="4">
    <source>
        <dbReference type="Google" id="ProtNLM"/>
    </source>
</evidence>
<reference evidence="2" key="1">
    <citation type="submission" date="2022-06" db="EMBL/GenBank/DDBJ databases">
        <title>Complete genome sequences of two strains of the flax pathogen Septoria linicola.</title>
        <authorList>
            <person name="Lapalu N."/>
            <person name="Simon A."/>
            <person name="Demenou B."/>
            <person name="Paumier D."/>
            <person name="Guillot M.-P."/>
            <person name="Gout L."/>
            <person name="Valade R."/>
        </authorList>
    </citation>
    <scope>NUCLEOTIDE SEQUENCE</scope>
    <source>
        <strain evidence="2">SE15195</strain>
    </source>
</reference>
<feature type="chain" id="PRO_5040383943" description="Ca2+-modulated nonselective cation channel polycystin" evidence="1">
    <location>
        <begin position="18"/>
        <end position="354"/>
    </location>
</feature>
<evidence type="ECO:0000256" key="1">
    <source>
        <dbReference type="SAM" id="SignalP"/>
    </source>
</evidence>